<evidence type="ECO:0000313" key="7">
    <source>
        <dbReference type="Proteomes" id="UP001337305"/>
    </source>
</evidence>
<evidence type="ECO:0000313" key="6">
    <source>
        <dbReference type="EMBL" id="MEF3834948.1"/>
    </source>
</evidence>
<name>A0ABU7XW59_9FLAO</name>
<dbReference type="InterPro" id="IPR004888">
    <property type="entry name" value="Glycoside_hydrolase_63"/>
</dbReference>
<keyword evidence="2" id="KW-0378">Hydrolase</keyword>
<feature type="domain" description="Mannosylglycerate hydrolase MGH1-like glycoside hydrolase" evidence="5">
    <location>
        <begin position="128"/>
        <end position="400"/>
    </location>
</feature>
<dbReference type="GO" id="GO:0016798">
    <property type="term" value="F:hydrolase activity, acting on glycosyl bonds"/>
    <property type="evidence" value="ECO:0007669"/>
    <property type="project" value="UniProtKB-KW"/>
</dbReference>
<keyword evidence="7" id="KW-1185">Reference proteome</keyword>
<evidence type="ECO:0000256" key="3">
    <source>
        <dbReference type="ARBA" id="ARBA00023295"/>
    </source>
</evidence>
<evidence type="ECO:0000256" key="2">
    <source>
        <dbReference type="ARBA" id="ARBA00022801"/>
    </source>
</evidence>
<organism evidence="6 7">
    <name type="scientific">Flavivirga spongiicola</name>
    <dbReference type="NCBI Taxonomy" id="421621"/>
    <lineage>
        <taxon>Bacteria</taxon>
        <taxon>Pseudomonadati</taxon>
        <taxon>Bacteroidota</taxon>
        <taxon>Flavobacteriia</taxon>
        <taxon>Flavobacteriales</taxon>
        <taxon>Flavobacteriaceae</taxon>
        <taxon>Flavivirga</taxon>
    </lineage>
</organism>
<dbReference type="InterPro" id="IPR008928">
    <property type="entry name" value="6-hairpin_glycosidase_sf"/>
</dbReference>
<evidence type="ECO:0000256" key="4">
    <source>
        <dbReference type="SAM" id="MobiDB-lite"/>
    </source>
</evidence>
<accession>A0ABU7XW59</accession>
<evidence type="ECO:0000259" key="5">
    <source>
        <dbReference type="Pfam" id="PF22422"/>
    </source>
</evidence>
<dbReference type="RefSeq" id="WP_303307252.1">
    <property type="nucleotide sequence ID" value="NZ_JAODOP010000004.1"/>
</dbReference>
<reference evidence="6 7" key="1">
    <citation type="submission" date="2022-09" db="EMBL/GenBank/DDBJ databases">
        <title>Genome sequencing of Flavivirga sp. MEBiC05379.</title>
        <authorList>
            <person name="Oh H.-M."/>
            <person name="Kwon K.K."/>
            <person name="Park M.J."/>
            <person name="Yang S.-H."/>
        </authorList>
    </citation>
    <scope>NUCLEOTIDE SEQUENCE [LARGE SCALE GENOMIC DNA]</scope>
    <source>
        <strain evidence="6 7">MEBiC05379</strain>
    </source>
</reference>
<comment type="caution">
    <text evidence="6">The sequence shown here is derived from an EMBL/GenBank/DDBJ whole genome shotgun (WGS) entry which is preliminary data.</text>
</comment>
<protein>
    <submittedName>
        <fullName evidence="6">Trehalase family glycosidase</fullName>
    </submittedName>
</protein>
<dbReference type="PANTHER" id="PTHR10412">
    <property type="entry name" value="MANNOSYL-OLIGOSACCHARIDE GLUCOSIDASE"/>
    <property type="match status" value="1"/>
</dbReference>
<dbReference type="InterPro" id="IPR012341">
    <property type="entry name" value="6hp_glycosidase-like_sf"/>
</dbReference>
<dbReference type="Proteomes" id="UP001337305">
    <property type="component" value="Unassembled WGS sequence"/>
</dbReference>
<evidence type="ECO:0000256" key="1">
    <source>
        <dbReference type="ARBA" id="ARBA00010833"/>
    </source>
</evidence>
<dbReference type="PANTHER" id="PTHR10412:SF11">
    <property type="entry name" value="MANNOSYL-OLIGOSACCHARIDE GLUCOSIDASE"/>
    <property type="match status" value="1"/>
</dbReference>
<comment type="similarity">
    <text evidence="1">Belongs to the glycosyl hydrolase 63 family.</text>
</comment>
<dbReference type="InterPro" id="IPR054491">
    <property type="entry name" value="MGH1-like_GH"/>
</dbReference>
<dbReference type="SUPFAM" id="SSF48208">
    <property type="entry name" value="Six-hairpin glycosidases"/>
    <property type="match status" value="1"/>
</dbReference>
<sequence>MTKFLYSFLTILCLIGCNNKHKTVASPAKPNNIPTIVYSLNPDYVTLYNKAWDLAKEHVKSFDGLAQSPYIDEAFDENTIWIWDTAFMLHFFKYASHNFPAIESLSNFYAPIHDNLEIPLRIEIPDNPPLFAWTEYDFYKFSSDTKHVKKLLYEKEYLQKHFEWFDTVSKGTIIANSAKTWIKKDPNGYLWEGGRSGMDNTPRGRKGVSAKKNRPNNPDMLWVDAIAQQGLSALNIYKLFTSLGDNVQANIWKSKYDVIKQKVNKLYWDEEDGIYYDINKNTLEPMKLITPASYWPMLAEMCDSTQAERMVKHIKNPETLGGRVPWTTVPRNDIDFDPRGGYWRGSVWLPTAYMGIKAIQKYGYFELAHANSLAIIDHMSKTYQQYTPHTIWECYSPTEPKPAQTIHDNDVRPDFCGWSALGPISLMIENVIGFYDINAQNKTVKWNLHKEGIQGIKNLVFGEVIADIIYENGIVKVKANNKFTLIVNEINYTVNEGINSFKL</sequence>
<dbReference type="EMBL" id="JAODOP010000004">
    <property type="protein sequence ID" value="MEF3834948.1"/>
    <property type="molecule type" value="Genomic_DNA"/>
</dbReference>
<gene>
    <name evidence="6" type="ORF">N1F79_17585</name>
</gene>
<proteinExistence type="inferred from homology"/>
<dbReference type="Gene3D" id="1.50.10.10">
    <property type="match status" value="1"/>
</dbReference>
<keyword evidence="3 6" id="KW-0326">Glycosidase</keyword>
<feature type="region of interest" description="Disordered" evidence="4">
    <location>
        <begin position="193"/>
        <end position="213"/>
    </location>
</feature>
<feature type="compositionally biased region" description="Basic residues" evidence="4">
    <location>
        <begin position="203"/>
        <end position="213"/>
    </location>
</feature>
<dbReference type="Pfam" id="PF22422">
    <property type="entry name" value="MGH1-like_GH"/>
    <property type="match status" value="1"/>
</dbReference>